<dbReference type="SUPFAM" id="SSF52402">
    <property type="entry name" value="Adenine nucleotide alpha hydrolases-like"/>
    <property type="match status" value="1"/>
</dbReference>
<dbReference type="NCBIfam" id="TIGR02432">
    <property type="entry name" value="lysidine_TilS_N"/>
    <property type="match status" value="1"/>
</dbReference>
<comment type="domain">
    <text evidence="6">The N-terminal region contains the highly conserved SGGXDS motif, predicted to be a P-loop motif involved in ATP binding.</text>
</comment>
<organism evidence="8 9">
    <name type="scientific">Candidatus Lambdaproteobacteria bacterium RIFOXYD2_FULL_56_26</name>
    <dbReference type="NCBI Taxonomy" id="1817773"/>
    <lineage>
        <taxon>Bacteria</taxon>
        <taxon>Pseudomonadati</taxon>
        <taxon>Pseudomonadota</taxon>
        <taxon>Candidatus Lambdaproteobacteria</taxon>
    </lineage>
</organism>
<dbReference type="GO" id="GO:0005524">
    <property type="term" value="F:ATP binding"/>
    <property type="evidence" value="ECO:0007669"/>
    <property type="project" value="UniProtKB-UniRule"/>
</dbReference>
<feature type="binding site" evidence="6">
    <location>
        <begin position="29"/>
        <end position="34"/>
    </location>
    <ligand>
        <name>ATP</name>
        <dbReference type="ChEBI" id="CHEBI:30616"/>
    </ligand>
</feature>
<protein>
    <recommendedName>
        <fullName evidence="6">tRNA(Ile)-lysidine synthase</fullName>
        <ecNumber evidence="6">6.3.4.19</ecNumber>
    </recommendedName>
    <alternativeName>
        <fullName evidence="6">tRNA(Ile)-2-lysyl-cytidine synthase</fullName>
    </alternativeName>
    <alternativeName>
        <fullName evidence="6">tRNA(Ile)-lysidine synthetase</fullName>
    </alternativeName>
</protein>
<comment type="similarity">
    <text evidence="6">Belongs to the tRNA(Ile)-lysidine synthase family.</text>
</comment>
<dbReference type="GO" id="GO:0032267">
    <property type="term" value="F:tRNA(Ile)-lysidine synthase activity"/>
    <property type="evidence" value="ECO:0007669"/>
    <property type="project" value="UniProtKB-EC"/>
</dbReference>
<keyword evidence="1 6" id="KW-0436">Ligase</keyword>
<dbReference type="PANTHER" id="PTHR43033">
    <property type="entry name" value="TRNA(ILE)-LYSIDINE SYNTHASE-RELATED"/>
    <property type="match status" value="1"/>
</dbReference>
<dbReference type="Proteomes" id="UP000177583">
    <property type="component" value="Unassembled WGS sequence"/>
</dbReference>
<evidence type="ECO:0000256" key="6">
    <source>
        <dbReference type="HAMAP-Rule" id="MF_01161"/>
    </source>
</evidence>
<dbReference type="GO" id="GO:0005737">
    <property type="term" value="C:cytoplasm"/>
    <property type="evidence" value="ECO:0007669"/>
    <property type="project" value="UniProtKB-SubCell"/>
</dbReference>
<dbReference type="InterPro" id="IPR012795">
    <property type="entry name" value="tRNA_Ile_lys_synt_N"/>
</dbReference>
<reference evidence="8 9" key="1">
    <citation type="journal article" date="2016" name="Nat. Commun.">
        <title>Thousands of microbial genomes shed light on interconnected biogeochemical processes in an aquifer system.</title>
        <authorList>
            <person name="Anantharaman K."/>
            <person name="Brown C.T."/>
            <person name="Hug L.A."/>
            <person name="Sharon I."/>
            <person name="Castelle C.J."/>
            <person name="Probst A.J."/>
            <person name="Thomas B.C."/>
            <person name="Singh A."/>
            <person name="Wilkins M.J."/>
            <person name="Karaoz U."/>
            <person name="Brodie E.L."/>
            <person name="Williams K.H."/>
            <person name="Hubbard S.S."/>
            <person name="Banfield J.F."/>
        </authorList>
    </citation>
    <scope>NUCLEOTIDE SEQUENCE [LARGE SCALE GENOMIC DNA]</scope>
</reference>
<dbReference type="AlphaFoldDB" id="A0A1F6GV51"/>
<evidence type="ECO:0000256" key="5">
    <source>
        <dbReference type="ARBA" id="ARBA00048539"/>
    </source>
</evidence>
<evidence type="ECO:0000256" key="2">
    <source>
        <dbReference type="ARBA" id="ARBA00022694"/>
    </source>
</evidence>
<keyword evidence="4 6" id="KW-0067">ATP-binding</keyword>
<comment type="caution">
    <text evidence="8">The sequence shown here is derived from an EMBL/GenBank/DDBJ whole genome shotgun (WGS) entry which is preliminary data.</text>
</comment>
<accession>A0A1F6GV51</accession>
<dbReference type="InterPro" id="IPR014729">
    <property type="entry name" value="Rossmann-like_a/b/a_fold"/>
</dbReference>
<keyword evidence="6" id="KW-0963">Cytoplasm</keyword>
<dbReference type="HAMAP" id="MF_01161">
    <property type="entry name" value="tRNA_Ile_lys_synt"/>
    <property type="match status" value="1"/>
</dbReference>
<gene>
    <name evidence="6" type="primary">tilS</name>
    <name evidence="8" type="ORF">A2557_04870</name>
</gene>
<evidence type="ECO:0000256" key="1">
    <source>
        <dbReference type="ARBA" id="ARBA00022598"/>
    </source>
</evidence>
<proteinExistence type="inferred from homology"/>
<dbReference type="EC" id="6.3.4.19" evidence="6"/>
<evidence type="ECO:0000313" key="8">
    <source>
        <dbReference type="EMBL" id="OGH01911.1"/>
    </source>
</evidence>
<evidence type="ECO:0000256" key="3">
    <source>
        <dbReference type="ARBA" id="ARBA00022741"/>
    </source>
</evidence>
<keyword evidence="3 6" id="KW-0547">Nucleotide-binding</keyword>
<dbReference type="CDD" id="cd01992">
    <property type="entry name" value="TilS_N"/>
    <property type="match status" value="1"/>
</dbReference>
<evidence type="ECO:0000313" key="9">
    <source>
        <dbReference type="Proteomes" id="UP000177583"/>
    </source>
</evidence>
<comment type="function">
    <text evidence="6">Ligates lysine onto the cytidine present at position 34 of the AUA codon-specific tRNA(Ile) that contains the anticodon CAU, in an ATP-dependent manner. Cytidine is converted to lysidine, thus changing the amino acid specificity of the tRNA from methionine to isoleucine.</text>
</comment>
<evidence type="ECO:0000256" key="4">
    <source>
        <dbReference type="ARBA" id="ARBA00022840"/>
    </source>
</evidence>
<sequence>MDPLAYQLYKDLTQTGLLPPGQRVLVSWSGGPDSTALVRICQEWQKTLDWELTLVHFNHQIRPESEEEESFCRETAKNLNLPLEVYYPAAPFESTGVQGASRLWRRRVLLERAAEMQCSKIALGHQQNDLAETLLWRMLRGTSLFGLCGLTLLEEPWFRPLLGLARGDLLAYLNRIGQDWREDPSNESDDYLRNRIRRQLIPLMSELAGTSAVDKLAKLAGEAEDLQIWFDQTFDPSLWTSPTLDYQSLAGLVPLFALELIHRFLLHKGCREIGHRQLEEIFKLAQSGKGGWRIDLKDGLMVEGRAHLIRVEVAG</sequence>
<comment type="catalytic activity">
    <reaction evidence="5 6">
        <text>cytidine(34) in tRNA(Ile2) + L-lysine + ATP = lysidine(34) in tRNA(Ile2) + AMP + diphosphate + H(+)</text>
        <dbReference type="Rhea" id="RHEA:43744"/>
        <dbReference type="Rhea" id="RHEA-COMP:10625"/>
        <dbReference type="Rhea" id="RHEA-COMP:10670"/>
        <dbReference type="ChEBI" id="CHEBI:15378"/>
        <dbReference type="ChEBI" id="CHEBI:30616"/>
        <dbReference type="ChEBI" id="CHEBI:32551"/>
        <dbReference type="ChEBI" id="CHEBI:33019"/>
        <dbReference type="ChEBI" id="CHEBI:82748"/>
        <dbReference type="ChEBI" id="CHEBI:83665"/>
        <dbReference type="ChEBI" id="CHEBI:456215"/>
        <dbReference type="EC" id="6.3.4.19"/>
    </reaction>
</comment>
<name>A0A1F6GV51_9PROT</name>
<dbReference type="EMBL" id="MFNF01000027">
    <property type="protein sequence ID" value="OGH01911.1"/>
    <property type="molecule type" value="Genomic_DNA"/>
</dbReference>
<comment type="subcellular location">
    <subcellularLocation>
        <location evidence="6">Cytoplasm</location>
    </subcellularLocation>
</comment>
<dbReference type="GO" id="GO:0006400">
    <property type="term" value="P:tRNA modification"/>
    <property type="evidence" value="ECO:0007669"/>
    <property type="project" value="UniProtKB-UniRule"/>
</dbReference>
<feature type="domain" description="tRNA(Ile)-lysidine/2-thiocytidine synthase N-terminal" evidence="7">
    <location>
        <begin position="24"/>
        <end position="198"/>
    </location>
</feature>
<dbReference type="InterPro" id="IPR012094">
    <property type="entry name" value="tRNA_Ile_lys_synt"/>
</dbReference>
<dbReference type="Pfam" id="PF01171">
    <property type="entry name" value="ATP_bind_3"/>
    <property type="match status" value="1"/>
</dbReference>
<keyword evidence="2 6" id="KW-0819">tRNA processing</keyword>
<dbReference type="Gene3D" id="3.40.50.620">
    <property type="entry name" value="HUPs"/>
    <property type="match status" value="1"/>
</dbReference>
<dbReference type="PANTHER" id="PTHR43033:SF1">
    <property type="entry name" value="TRNA(ILE)-LYSIDINE SYNTHASE-RELATED"/>
    <property type="match status" value="1"/>
</dbReference>
<dbReference type="InterPro" id="IPR011063">
    <property type="entry name" value="TilS/TtcA_N"/>
</dbReference>
<evidence type="ECO:0000259" key="7">
    <source>
        <dbReference type="Pfam" id="PF01171"/>
    </source>
</evidence>